<evidence type="ECO:0000313" key="3">
    <source>
        <dbReference type="Proteomes" id="UP000229390"/>
    </source>
</evidence>
<dbReference type="InterPro" id="IPR025714">
    <property type="entry name" value="Methyltranfer_dom"/>
</dbReference>
<dbReference type="Gene3D" id="3.40.50.150">
    <property type="entry name" value="Vaccinia Virus protein VP39"/>
    <property type="match status" value="1"/>
</dbReference>
<feature type="domain" description="Methyltransferase" evidence="1">
    <location>
        <begin position="224"/>
        <end position="363"/>
    </location>
</feature>
<accession>A0A2M6T110</accession>
<dbReference type="AlphaFoldDB" id="A0A2M6T110"/>
<dbReference type="InterPro" id="IPR029063">
    <property type="entry name" value="SAM-dependent_MTases_sf"/>
</dbReference>
<comment type="caution">
    <text evidence="2">The sequence shown here is derived from an EMBL/GenBank/DDBJ whole genome shotgun (WGS) entry which is preliminary data.</text>
</comment>
<gene>
    <name evidence="2" type="ORF">COT34_00695</name>
</gene>
<dbReference type="GO" id="GO:0016423">
    <property type="term" value="F:tRNA (guanine) methyltransferase activity"/>
    <property type="evidence" value="ECO:0007669"/>
    <property type="project" value="TreeGrafter"/>
</dbReference>
<dbReference type="GO" id="GO:0030488">
    <property type="term" value="P:tRNA methylation"/>
    <property type="evidence" value="ECO:0007669"/>
    <property type="project" value="TreeGrafter"/>
</dbReference>
<evidence type="ECO:0000313" key="2">
    <source>
        <dbReference type="EMBL" id="PIS39009.1"/>
    </source>
</evidence>
<dbReference type="CDD" id="cd02440">
    <property type="entry name" value="AdoMet_MTases"/>
    <property type="match status" value="1"/>
</dbReference>
<sequence length="425" mass="48427">MEENLYCFILGRNPTLAVAEITKVLNGKIAELIWVSQRVMAITLKEKLDQPKKLIEKIYGTTKIVEILAEIKNKNFKQALSLLLGNADFRRKLCGEKTRKFLFGLSIYNLNAEEKFFKSLVRQSTRLANTIKKSLSEDGLRNGFVKTEKGEVSSGSIKKNKLLEFGADFVLITGKNETFVGKTIAIQEFEEYEKRNYQRPARNLKSGIMPIKLARIMINLAQAKENEPVLDPFCGDATILQELVLLGFKQIIGFDKNEKAVKAAKENLVWLFGQYPNLEKEKIRLQVLAQDATSISTVLSPASISAIISEPYLGPRLEKPPSPEEIRMIFRELAELYLKFFQQAFLVLKPNGKIVIIFPCFQLNKNLVFLEILEQIKKSGFVLESAFPLEFQPFPAVKITARNSILYEKENQILIREILIFRKAV</sequence>
<dbReference type="PRINTS" id="PR00507">
    <property type="entry name" value="N12N6MTFRASE"/>
</dbReference>
<proteinExistence type="predicted"/>
<dbReference type="Proteomes" id="UP000229390">
    <property type="component" value="Unassembled WGS sequence"/>
</dbReference>
<dbReference type="EMBL" id="PEYE01000012">
    <property type="protein sequence ID" value="PIS39009.1"/>
    <property type="molecule type" value="Genomic_DNA"/>
</dbReference>
<dbReference type="SUPFAM" id="SSF53335">
    <property type="entry name" value="S-adenosyl-L-methionine-dependent methyltransferases"/>
    <property type="match status" value="1"/>
</dbReference>
<organism evidence="2 3">
    <name type="scientific">Candidatus Nealsonbacteria bacterium CG08_land_8_20_14_0_20_43_11</name>
    <dbReference type="NCBI Taxonomy" id="1974706"/>
    <lineage>
        <taxon>Bacteria</taxon>
        <taxon>Candidatus Nealsoniibacteriota</taxon>
    </lineage>
</organism>
<protein>
    <recommendedName>
        <fullName evidence="1">Methyltransferase domain-containing protein</fullName>
    </recommendedName>
</protein>
<reference evidence="3" key="1">
    <citation type="submission" date="2017-09" db="EMBL/GenBank/DDBJ databases">
        <title>Depth-based differentiation of microbial function through sediment-hosted aquifers and enrichment of novel symbionts in the deep terrestrial subsurface.</title>
        <authorList>
            <person name="Probst A.J."/>
            <person name="Ladd B."/>
            <person name="Jarett J.K."/>
            <person name="Geller-Mcgrath D.E."/>
            <person name="Sieber C.M.K."/>
            <person name="Emerson J.B."/>
            <person name="Anantharaman K."/>
            <person name="Thomas B.C."/>
            <person name="Malmstrom R."/>
            <person name="Stieglmeier M."/>
            <person name="Klingl A."/>
            <person name="Woyke T."/>
            <person name="Ryan C.M."/>
            <person name="Banfield J.F."/>
        </authorList>
    </citation>
    <scope>NUCLEOTIDE SEQUENCE [LARGE SCALE GENOMIC DNA]</scope>
</reference>
<dbReference type="Pfam" id="PF13847">
    <property type="entry name" value="Methyltransf_31"/>
    <property type="match status" value="1"/>
</dbReference>
<name>A0A2M6T110_9BACT</name>
<evidence type="ECO:0000259" key="1">
    <source>
        <dbReference type="Pfam" id="PF13847"/>
    </source>
</evidence>
<dbReference type="PANTHER" id="PTHR14911:SF13">
    <property type="entry name" value="TRNA (GUANINE(6)-N2)-METHYLTRANSFERASE THUMP3"/>
    <property type="match status" value="1"/>
</dbReference>
<dbReference type="PANTHER" id="PTHR14911">
    <property type="entry name" value="THUMP DOMAIN-CONTAINING"/>
    <property type="match status" value="1"/>
</dbReference>